<feature type="transmembrane region" description="Helical" evidence="8">
    <location>
        <begin position="93"/>
        <end position="113"/>
    </location>
</feature>
<keyword evidence="7" id="KW-0067">ATP-binding</keyword>
<dbReference type="PANTHER" id="PTHR41523:SF8">
    <property type="entry name" value="ETHYLENE RESPONSE SENSOR PROTEIN"/>
    <property type="match status" value="1"/>
</dbReference>
<evidence type="ECO:0000259" key="9">
    <source>
        <dbReference type="SMART" id="SM00387"/>
    </source>
</evidence>
<sequence>MEKGKKFGQLDRIFKSIQGYLTPKVPVSSGLSFWRELILTSILFAMTILGTIVYFPSVYLAWTEGKTEVLWVDSFALGLVYFLLLAKKIKFSIKAALVLTMNYCLGLSLLIFVGPEGGGLLWLFPFPVLAGVLFGLTPSLLGLFANMIAVFIASRVQFYIGLPWHMTPERLYVVGLNFLIANTIVCVPLTILMRGLQESVQRRHEYLTNLRLRKAHIYKSKRTLEKEIAARIEIERTLEENLREKEVLLHEIHHRVKNNLQIVSGMLNLQNMYSAESTTSEILSKAQNRITAMAMIHDHLYKQDKFANVDMKTYLDSLLRHLVTSYFPSGNRIGFEADMDPVRLSMEKAIPCGLIVTELISNSLKHAFPNEAKGNIFVQLKVNENKVHLTVKDDGVGMPGIQEWFGQTSSKKQDQESSLGLMIIRSLCNQLKAELDLKNVGGTSVCLIFKT</sequence>
<feature type="transmembrane region" description="Helical" evidence="8">
    <location>
        <begin position="37"/>
        <end position="57"/>
    </location>
</feature>
<feature type="domain" description="Histidine kinase/HSP90-like ATPase" evidence="9">
    <location>
        <begin position="347"/>
        <end position="451"/>
    </location>
</feature>
<keyword evidence="4" id="KW-0808">Transferase</keyword>
<keyword evidence="5" id="KW-0547">Nucleotide-binding</keyword>
<evidence type="ECO:0000256" key="2">
    <source>
        <dbReference type="ARBA" id="ARBA00012438"/>
    </source>
</evidence>
<evidence type="ECO:0000313" key="11">
    <source>
        <dbReference type="Proteomes" id="UP000232196"/>
    </source>
</evidence>
<feature type="transmembrane region" description="Helical" evidence="8">
    <location>
        <begin position="172"/>
        <end position="193"/>
    </location>
</feature>
<dbReference type="InterPro" id="IPR003594">
    <property type="entry name" value="HATPase_dom"/>
</dbReference>
<proteinExistence type="predicted"/>
<evidence type="ECO:0000256" key="5">
    <source>
        <dbReference type="ARBA" id="ARBA00022741"/>
    </source>
</evidence>
<keyword evidence="11" id="KW-1185">Reference proteome</keyword>
<dbReference type="GO" id="GO:0005524">
    <property type="term" value="F:ATP binding"/>
    <property type="evidence" value="ECO:0007669"/>
    <property type="project" value="UniProtKB-KW"/>
</dbReference>
<evidence type="ECO:0000256" key="8">
    <source>
        <dbReference type="SAM" id="Phobius"/>
    </source>
</evidence>
<keyword evidence="8" id="KW-0472">Membrane</keyword>
<evidence type="ECO:0000256" key="4">
    <source>
        <dbReference type="ARBA" id="ARBA00022679"/>
    </source>
</evidence>
<keyword evidence="8" id="KW-1133">Transmembrane helix</keyword>
<keyword evidence="3" id="KW-0597">Phosphoprotein</keyword>
<evidence type="ECO:0000256" key="6">
    <source>
        <dbReference type="ARBA" id="ARBA00022777"/>
    </source>
</evidence>
<comment type="catalytic activity">
    <reaction evidence="1">
        <text>ATP + protein L-histidine = ADP + protein N-phospho-L-histidine.</text>
        <dbReference type="EC" id="2.7.13.3"/>
    </reaction>
</comment>
<dbReference type="Gene3D" id="3.30.450.20">
    <property type="entry name" value="PAS domain"/>
    <property type="match status" value="1"/>
</dbReference>
<dbReference type="Pfam" id="PF07568">
    <property type="entry name" value="HisKA_2"/>
    <property type="match status" value="1"/>
</dbReference>
<dbReference type="SUPFAM" id="SSF55874">
    <property type="entry name" value="ATPase domain of HSP90 chaperone/DNA topoisomerase II/histidine kinase"/>
    <property type="match status" value="1"/>
</dbReference>
<dbReference type="Proteomes" id="UP000232196">
    <property type="component" value="Unassembled WGS sequence"/>
</dbReference>
<evidence type="ECO:0000256" key="7">
    <source>
        <dbReference type="ARBA" id="ARBA00022840"/>
    </source>
</evidence>
<dbReference type="AlphaFoldDB" id="A0A2M9XGA3"/>
<dbReference type="Pfam" id="PF20969">
    <property type="entry name" value="MASE11"/>
    <property type="match status" value="1"/>
</dbReference>
<dbReference type="OrthoDB" id="9108362at2"/>
<dbReference type="InterPro" id="IPR011495">
    <property type="entry name" value="Sig_transdc_His_kin_sub2_dim/P"/>
</dbReference>
<name>A0A2M9XGA3_9LEPT</name>
<keyword evidence="6 10" id="KW-0418">Kinase</keyword>
<evidence type="ECO:0000313" key="10">
    <source>
        <dbReference type="EMBL" id="PJZ26684.1"/>
    </source>
</evidence>
<feature type="transmembrane region" description="Helical" evidence="8">
    <location>
        <begin position="69"/>
        <end position="86"/>
    </location>
</feature>
<dbReference type="PANTHER" id="PTHR41523">
    <property type="entry name" value="TWO-COMPONENT SYSTEM SENSOR PROTEIN"/>
    <property type="match status" value="1"/>
</dbReference>
<dbReference type="InterPro" id="IPR048437">
    <property type="entry name" value="MASE11"/>
</dbReference>
<dbReference type="SMART" id="SM00387">
    <property type="entry name" value="HATPase_c"/>
    <property type="match status" value="1"/>
</dbReference>
<accession>A0A2M9XGA3</accession>
<reference evidence="10 11" key="1">
    <citation type="submission" date="2017-07" db="EMBL/GenBank/DDBJ databases">
        <title>Leptospira spp. isolated from tropical soils.</title>
        <authorList>
            <person name="Thibeaux R."/>
            <person name="Iraola G."/>
            <person name="Ferres I."/>
            <person name="Bierque E."/>
            <person name="Girault D."/>
            <person name="Soupe-Gilbert M.-E."/>
            <person name="Picardeau M."/>
            <person name="Goarant C."/>
        </authorList>
    </citation>
    <scope>NUCLEOTIDE SEQUENCE [LARGE SCALE GENOMIC DNA]</scope>
    <source>
        <strain evidence="10 11">MCA1-C-A1</strain>
    </source>
</reference>
<keyword evidence="8" id="KW-0812">Transmembrane</keyword>
<protein>
    <recommendedName>
        <fullName evidence="2">histidine kinase</fullName>
        <ecNumber evidence="2">2.7.13.3</ecNumber>
    </recommendedName>
</protein>
<dbReference type="GO" id="GO:0004673">
    <property type="term" value="F:protein histidine kinase activity"/>
    <property type="evidence" value="ECO:0007669"/>
    <property type="project" value="UniProtKB-EC"/>
</dbReference>
<organism evidence="10 11">
    <name type="scientific">Leptospira hartskeerlii</name>
    <dbReference type="NCBI Taxonomy" id="2023177"/>
    <lineage>
        <taxon>Bacteria</taxon>
        <taxon>Pseudomonadati</taxon>
        <taxon>Spirochaetota</taxon>
        <taxon>Spirochaetia</taxon>
        <taxon>Leptospirales</taxon>
        <taxon>Leptospiraceae</taxon>
        <taxon>Leptospira</taxon>
    </lineage>
</organism>
<dbReference type="InterPro" id="IPR036890">
    <property type="entry name" value="HATPase_C_sf"/>
</dbReference>
<dbReference type="Gene3D" id="3.30.565.10">
    <property type="entry name" value="Histidine kinase-like ATPase, C-terminal domain"/>
    <property type="match status" value="1"/>
</dbReference>
<dbReference type="Pfam" id="PF02518">
    <property type="entry name" value="HATPase_c"/>
    <property type="match status" value="1"/>
</dbReference>
<dbReference type="RefSeq" id="WP_100705501.1">
    <property type="nucleotide sequence ID" value="NZ_NPDL01000002.1"/>
</dbReference>
<evidence type="ECO:0000256" key="3">
    <source>
        <dbReference type="ARBA" id="ARBA00022553"/>
    </source>
</evidence>
<gene>
    <name evidence="10" type="ORF">CH357_04110</name>
</gene>
<dbReference type="EMBL" id="NPDN01000002">
    <property type="protein sequence ID" value="PJZ26684.1"/>
    <property type="molecule type" value="Genomic_DNA"/>
</dbReference>
<comment type="caution">
    <text evidence="10">The sequence shown here is derived from an EMBL/GenBank/DDBJ whole genome shotgun (WGS) entry which is preliminary data.</text>
</comment>
<dbReference type="EC" id="2.7.13.3" evidence="2"/>
<evidence type="ECO:0000256" key="1">
    <source>
        <dbReference type="ARBA" id="ARBA00000085"/>
    </source>
</evidence>